<protein>
    <submittedName>
        <fullName evidence="1">Uncharacterized protein</fullName>
    </submittedName>
</protein>
<dbReference type="Proteomes" id="UP000434957">
    <property type="component" value="Unassembled WGS sequence"/>
</dbReference>
<dbReference type="Proteomes" id="UP000435112">
    <property type="component" value="Unassembled WGS sequence"/>
</dbReference>
<gene>
    <name evidence="2" type="ORF">PR001_g6130</name>
    <name evidence="1" type="ORF">PR002_g6514</name>
    <name evidence="3" type="ORF">PR003_g6455</name>
</gene>
<evidence type="ECO:0000313" key="4">
    <source>
        <dbReference type="Proteomes" id="UP000429607"/>
    </source>
</evidence>
<name>A0A6A3N799_9STRA</name>
<comment type="caution">
    <text evidence="1">The sequence shown here is derived from an EMBL/GenBank/DDBJ whole genome shotgun (WGS) entry which is preliminary data.</text>
</comment>
<keyword evidence="5" id="KW-1185">Reference proteome</keyword>
<accession>A0A6A3N799</accession>
<sequence>MSSSKLIVTICLHAPWSFHSSSQLPAVQQHLPVTSPGESCWPGKFGTLLCLTALHA</sequence>
<dbReference type="EMBL" id="QXFT01000287">
    <property type="protein sequence ID" value="KAE9348384.1"/>
    <property type="molecule type" value="Genomic_DNA"/>
</dbReference>
<dbReference type="EMBL" id="QXFV01000283">
    <property type="protein sequence ID" value="KAE9042628.1"/>
    <property type="molecule type" value="Genomic_DNA"/>
</dbReference>
<proteinExistence type="predicted"/>
<dbReference type="AlphaFoldDB" id="A0A6A3N799"/>
<dbReference type="Proteomes" id="UP000429607">
    <property type="component" value="Unassembled WGS sequence"/>
</dbReference>
<evidence type="ECO:0000313" key="1">
    <source>
        <dbReference type="EMBL" id="KAE9037566.1"/>
    </source>
</evidence>
<evidence type="ECO:0000313" key="3">
    <source>
        <dbReference type="EMBL" id="KAE9348384.1"/>
    </source>
</evidence>
<organism evidence="1 6">
    <name type="scientific">Phytophthora rubi</name>
    <dbReference type="NCBI Taxonomy" id="129364"/>
    <lineage>
        <taxon>Eukaryota</taxon>
        <taxon>Sar</taxon>
        <taxon>Stramenopiles</taxon>
        <taxon>Oomycota</taxon>
        <taxon>Peronosporomycetes</taxon>
        <taxon>Peronosporales</taxon>
        <taxon>Peronosporaceae</taxon>
        <taxon>Phytophthora</taxon>
    </lineage>
</organism>
<dbReference type="EMBL" id="QXFU01000294">
    <property type="protein sequence ID" value="KAE9037566.1"/>
    <property type="molecule type" value="Genomic_DNA"/>
</dbReference>
<evidence type="ECO:0000313" key="5">
    <source>
        <dbReference type="Proteomes" id="UP000434957"/>
    </source>
</evidence>
<reference evidence="4 6" key="1">
    <citation type="submission" date="2018-09" db="EMBL/GenBank/DDBJ databases">
        <title>Genomic investigation of the strawberry pathogen Phytophthora fragariae indicates pathogenicity is determined by transcriptional variation in three key races.</title>
        <authorList>
            <person name="Adams T.M."/>
            <person name="Armitage A.D."/>
            <person name="Sobczyk M.K."/>
            <person name="Bates H.J."/>
            <person name="Dunwell J.M."/>
            <person name="Nellist C.F."/>
            <person name="Harrison R.J."/>
        </authorList>
    </citation>
    <scope>NUCLEOTIDE SEQUENCE [LARGE SCALE GENOMIC DNA]</scope>
    <source>
        <strain evidence="2 4">SCRP249</strain>
        <strain evidence="1 6">SCRP324</strain>
        <strain evidence="3 5">SCRP333</strain>
    </source>
</reference>
<evidence type="ECO:0000313" key="2">
    <source>
        <dbReference type="EMBL" id="KAE9042628.1"/>
    </source>
</evidence>
<evidence type="ECO:0000313" key="6">
    <source>
        <dbReference type="Proteomes" id="UP000435112"/>
    </source>
</evidence>